<dbReference type="Proteomes" id="UP000298390">
    <property type="component" value="Unassembled WGS sequence"/>
</dbReference>
<accession>A0A4Y9XVH0</accession>
<evidence type="ECO:0008006" key="4">
    <source>
        <dbReference type="Google" id="ProtNLM"/>
    </source>
</evidence>
<protein>
    <recommendedName>
        <fullName evidence="4">BTB domain-containing protein</fullName>
    </recommendedName>
</protein>
<gene>
    <name evidence="2" type="ORF">EVJ58_g9466</name>
</gene>
<dbReference type="InterPro" id="IPR011333">
    <property type="entry name" value="SKP1/BTB/POZ_sf"/>
</dbReference>
<sequence>MSDALCLCHGYKSRAVVIPPPLVAPPSARCNRGGYGIDAPCISREPTSAALARMPSIMPNQSRKRPRADSDTQSVAGEPVKESKEGFTKDDAFWYPDGSIVLLAGNIGFKVYQGLLAEQSEVFADLFTIPQPPEVPSIEECPTVHLSDTAHELRALLSVMIHGRKYTHNDGAHLEDIVAWARMSHKYHIQDLLDDALKRLRRFFPPRFVEMNSSDHPVQPLHAIAVVNLARLTEKKYFIPSALYYCCMLNAHTLLHGSSRSDGTVDRLSDDDLERCIHGKAVLAGQLALSRSSILCPLASEACATPDKCAFAIILLHVKLAGGSRGAGATDALESWRKDIDRGLGVVREQSYVCTTCVMMLYKREILERKKVWLKLPSIFNFTMRNWERSAA</sequence>
<evidence type="ECO:0000313" key="3">
    <source>
        <dbReference type="Proteomes" id="UP000298390"/>
    </source>
</evidence>
<proteinExistence type="predicted"/>
<reference evidence="2 3" key="1">
    <citation type="submission" date="2019-01" db="EMBL/GenBank/DDBJ databases">
        <title>Genome sequencing of the rare red list fungi Fomitopsis rosea.</title>
        <authorList>
            <person name="Buettner E."/>
            <person name="Kellner H."/>
        </authorList>
    </citation>
    <scope>NUCLEOTIDE SEQUENCE [LARGE SCALE GENOMIC DNA]</scope>
    <source>
        <strain evidence="2 3">DSM 105464</strain>
    </source>
</reference>
<feature type="region of interest" description="Disordered" evidence="1">
    <location>
        <begin position="56"/>
        <end position="83"/>
    </location>
</feature>
<dbReference type="EMBL" id="SEKV01000826">
    <property type="protein sequence ID" value="TFY53413.1"/>
    <property type="molecule type" value="Genomic_DNA"/>
</dbReference>
<comment type="caution">
    <text evidence="2">The sequence shown here is derived from an EMBL/GenBank/DDBJ whole genome shotgun (WGS) entry which is preliminary data.</text>
</comment>
<name>A0A4Y9XVH0_9APHY</name>
<evidence type="ECO:0000313" key="2">
    <source>
        <dbReference type="EMBL" id="TFY53413.1"/>
    </source>
</evidence>
<organism evidence="2 3">
    <name type="scientific">Rhodofomes roseus</name>
    <dbReference type="NCBI Taxonomy" id="34475"/>
    <lineage>
        <taxon>Eukaryota</taxon>
        <taxon>Fungi</taxon>
        <taxon>Dikarya</taxon>
        <taxon>Basidiomycota</taxon>
        <taxon>Agaricomycotina</taxon>
        <taxon>Agaricomycetes</taxon>
        <taxon>Polyporales</taxon>
        <taxon>Rhodofomes</taxon>
    </lineage>
</organism>
<dbReference type="Gene3D" id="3.30.710.10">
    <property type="entry name" value="Potassium Channel Kv1.1, Chain A"/>
    <property type="match status" value="1"/>
</dbReference>
<dbReference type="AlphaFoldDB" id="A0A4Y9XVH0"/>
<evidence type="ECO:0000256" key="1">
    <source>
        <dbReference type="SAM" id="MobiDB-lite"/>
    </source>
</evidence>